<dbReference type="EC" id="2.7.13.3" evidence="2"/>
<dbReference type="InterPro" id="IPR013655">
    <property type="entry name" value="PAS_fold_3"/>
</dbReference>
<evidence type="ECO:0000259" key="10">
    <source>
        <dbReference type="PROSITE" id="PS50113"/>
    </source>
</evidence>
<dbReference type="Gene3D" id="3.40.50.2300">
    <property type="match status" value="1"/>
</dbReference>
<dbReference type="PANTHER" id="PTHR43304:SF1">
    <property type="entry name" value="PAC DOMAIN-CONTAINING PROTEIN"/>
    <property type="match status" value="1"/>
</dbReference>
<dbReference type="Gene3D" id="2.10.70.100">
    <property type="match status" value="1"/>
</dbReference>
<dbReference type="STRING" id="1524254.PHACT_11875"/>
<dbReference type="Pfam" id="PF00072">
    <property type="entry name" value="Response_reg"/>
    <property type="match status" value="1"/>
</dbReference>
<dbReference type="PROSITE" id="PS50110">
    <property type="entry name" value="RESPONSE_REGULATORY"/>
    <property type="match status" value="1"/>
</dbReference>
<evidence type="ECO:0000256" key="1">
    <source>
        <dbReference type="ARBA" id="ARBA00000085"/>
    </source>
</evidence>
<dbReference type="InterPro" id="IPR000014">
    <property type="entry name" value="PAS"/>
</dbReference>
<feature type="domain" description="PAC" evidence="10">
    <location>
        <begin position="329"/>
        <end position="381"/>
    </location>
</feature>
<dbReference type="CDD" id="cd16919">
    <property type="entry name" value="HATPase_CckA-like"/>
    <property type="match status" value="1"/>
</dbReference>
<dbReference type="RefSeq" id="WP_070117964.1">
    <property type="nucleotide sequence ID" value="NZ_MASR01000001.1"/>
</dbReference>
<dbReference type="InterPro" id="IPR011006">
    <property type="entry name" value="CheY-like_superfamily"/>
</dbReference>
<dbReference type="Pfam" id="PF00512">
    <property type="entry name" value="HisKA"/>
    <property type="match status" value="1"/>
</dbReference>
<dbReference type="PRINTS" id="PR00344">
    <property type="entry name" value="BCTRLSENSOR"/>
</dbReference>
<dbReference type="OrthoDB" id="9772100at2"/>
<proteinExistence type="predicted"/>
<evidence type="ECO:0000313" key="12">
    <source>
        <dbReference type="Proteomes" id="UP000175669"/>
    </source>
</evidence>
<dbReference type="PANTHER" id="PTHR43304">
    <property type="entry name" value="PHYTOCHROME-LIKE PROTEIN CPH1"/>
    <property type="match status" value="1"/>
</dbReference>
<evidence type="ECO:0000259" key="7">
    <source>
        <dbReference type="PROSITE" id="PS50109"/>
    </source>
</evidence>
<keyword evidence="3 6" id="KW-0597">Phosphoprotein</keyword>
<comment type="caution">
    <text evidence="11">The sequence shown here is derived from an EMBL/GenBank/DDBJ whole genome shotgun (WGS) entry which is preliminary data.</text>
</comment>
<gene>
    <name evidence="11" type="ORF">PHACT_11875</name>
</gene>
<dbReference type="SMART" id="SM00388">
    <property type="entry name" value="HisKA"/>
    <property type="match status" value="1"/>
</dbReference>
<keyword evidence="12" id="KW-1185">Reference proteome</keyword>
<feature type="domain" description="Response regulatory" evidence="8">
    <location>
        <begin position="638"/>
        <end position="754"/>
    </location>
</feature>
<accession>A0A1E8CMN8</accession>
<dbReference type="InterPro" id="IPR001610">
    <property type="entry name" value="PAC"/>
</dbReference>
<dbReference type="SUPFAM" id="SSF47384">
    <property type="entry name" value="Homodimeric domain of signal transducing histidine kinase"/>
    <property type="match status" value="1"/>
</dbReference>
<dbReference type="Gene3D" id="1.10.287.130">
    <property type="match status" value="1"/>
</dbReference>
<dbReference type="InterPro" id="IPR004358">
    <property type="entry name" value="Sig_transdc_His_kin-like_C"/>
</dbReference>
<evidence type="ECO:0000256" key="2">
    <source>
        <dbReference type="ARBA" id="ARBA00012438"/>
    </source>
</evidence>
<dbReference type="InterPro" id="IPR003594">
    <property type="entry name" value="HATPase_dom"/>
</dbReference>
<dbReference type="Gene3D" id="3.30.450.20">
    <property type="entry name" value="PAS domain"/>
    <property type="match status" value="3"/>
</dbReference>
<feature type="domain" description="PAS" evidence="9">
    <location>
        <begin position="135"/>
        <end position="205"/>
    </location>
</feature>
<dbReference type="PROSITE" id="PS50109">
    <property type="entry name" value="HIS_KIN"/>
    <property type="match status" value="1"/>
</dbReference>
<dbReference type="Proteomes" id="UP000175669">
    <property type="component" value="Unassembled WGS sequence"/>
</dbReference>
<name>A0A1E8CMN8_9GAMM</name>
<keyword evidence="4" id="KW-0808">Transferase</keyword>
<dbReference type="CDD" id="cd00082">
    <property type="entry name" value="HisKA"/>
    <property type="match status" value="1"/>
</dbReference>
<dbReference type="GO" id="GO:0000155">
    <property type="term" value="F:phosphorelay sensor kinase activity"/>
    <property type="evidence" value="ECO:0007669"/>
    <property type="project" value="InterPro"/>
</dbReference>
<dbReference type="CDD" id="cd00130">
    <property type="entry name" value="PAS"/>
    <property type="match status" value="2"/>
</dbReference>
<dbReference type="InterPro" id="IPR013656">
    <property type="entry name" value="PAS_4"/>
</dbReference>
<comment type="catalytic activity">
    <reaction evidence="1">
        <text>ATP + protein L-histidine = ADP + protein N-phospho-L-histidine.</text>
        <dbReference type="EC" id="2.7.13.3"/>
    </reaction>
</comment>
<evidence type="ECO:0000259" key="8">
    <source>
        <dbReference type="PROSITE" id="PS50110"/>
    </source>
</evidence>
<dbReference type="PROSITE" id="PS50113">
    <property type="entry name" value="PAC"/>
    <property type="match status" value="2"/>
</dbReference>
<dbReference type="Pfam" id="PF08447">
    <property type="entry name" value="PAS_3"/>
    <property type="match status" value="2"/>
</dbReference>
<evidence type="ECO:0000313" key="11">
    <source>
        <dbReference type="EMBL" id="OFE13746.1"/>
    </source>
</evidence>
<dbReference type="InterPro" id="IPR052162">
    <property type="entry name" value="Sensor_kinase/Photoreceptor"/>
</dbReference>
<reference evidence="12" key="1">
    <citation type="submission" date="2016-07" db="EMBL/GenBank/DDBJ databases">
        <authorList>
            <person name="Florea S."/>
            <person name="Webb J.S."/>
            <person name="Jaromczyk J."/>
            <person name="Schardl C.L."/>
        </authorList>
    </citation>
    <scope>NUCLEOTIDE SEQUENCE [LARGE SCALE GENOMIC DNA]</scope>
    <source>
        <strain evidence="12">KCTC 42131</strain>
    </source>
</reference>
<feature type="modified residue" description="4-aspartylphosphate" evidence="6">
    <location>
        <position position="688"/>
    </location>
</feature>
<protein>
    <recommendedName>
        <fullName evidence="2">histidine kinase</fullName>
        <ecNumber evidence="2">2.7.13.3</ecNumber>
    </recommendedName>
</protein>
<evidence type="ECO:0000256" key="5">
    <source>
        <dbReference type="ARBA" id="ARBA00022777"/>
    </source>
</evidence>
<sequence>MRRKNHKTSELLRIAGTAAKLGGWEVDLVKQEVHWSAETRMIHEVQPDFQPSVEQAIEFYAPEHRDRIQTVFDRCVNDGTPYDEIVQFVTGKGRTLWARSIGEAVRDDNGTIVAVHGAFQDISELIVARERSESLSKQLQQTLENISDGFFLIDHDWCFGFLNTQAEILLLRRREDLLGKCIWDEFPAADDSDFRRCYEEAVNEQHTVRFTDFYPAPLNAWFEVSAHPTQDGLAVYFRDVTERINNEESLRISNERFNLIARATRDAIWDWDLVHDTIWWNDNMLAVYGHDLVSTVTSSEAWVRNIHENDRERVIDSINKVIDGTTTGWQDQYRFMHSNGTIRNVSDRGFVIRNGDGKAIRMVGSMMDVTDRIELDERMRQAQKLEAVGQLTGGVAHDFNNLLTVILGNAELLTEQLTDQQQLRMLAEMTATAAERGAELTNRLLAFSRRQPLDPRNVNINKLIQNMDNLLRRTLQEHIDIETVYAGGLWLSEVDPGQLEGALLNLAINARDAMPSGGKLTIETGNTQLDQAYADTQDEVVPGQYVMVSVSDTGTGMTPEVRRKAFEPFFTTKQMGKGSGLGLSMVFGFAKQSGGHVKIYSEIDEGSTVKLYLPRANSADNTNYDGHLAPDIEGGNEIILLVEDDPLVREHVSAQLEALGYQVHTATNADEAHDTLKLMNNIDLLFTDIVMPGSMNGRRLADLALKLRPGIKVLFTSGYTENAIVHHGRLDRGVHLLNKPYRRQELAAKVRKVLDENPDEP</sequence>
<dbReference type="InterPro" id="IPR003661">
    <property type="entry name" value="HisK_dim/P_dom"/>
</dbReference>
<dbReference type="InterPro" id="IPR000700">
    <property type="entry name" value="PAS-assoc_C"/>
</dbReference>
<dbReference type="Pfam" id="PF08448">
    <property type="entry name" value="PAS_4"/>
    <property type="match status" value="1"/>
</dbReference>
<dbReference type="InterPro" id="IPR001789">
    <property type="entry name" value="Sig_transdc_resp-reg_receiver"/>
</dbReference>
<feature type="domain" description="PAC" evidence="10">
    <location>
        <begin position="82"/>
        <end position="134"/>
    </location>
</feature>
<feature type="domain" description="Histidine kinase" evidence="7">
    <location>
        <begin position="394"/>
        <end position="617"/>
    </location>
</feature>
<dbReference type="AlphaFoldDB" id="A0A1E8CMN8"/>
<dbReference type="NCBIfam" id="TIGR00229">
    <property type="entry name" value="sensory_box"/>
    <property type="match status" value="1"/>
</dbReference>
<dbReference type="CDD" id="cd18161">
    <property type="entry name" value="REC_hyHK_blue-like"/>
    <property type="match status" value="1"/>
</dbReference>
<dbReference type="InterPro" id="IPR036890">
    <property type="entry name" value="HATPase_C_sf"/>
</dbReference>
<keyword evidence="5" id="KW-0418">Kinase</keyword>
<dbReference type="InterPro" id="IPR036097">
    <property type="entry name" value="HisK_dim/P_sf"/>
</dbReference>
<dbReference type="SMART" id="SM00091">
    <property type="entry name" value="PAS"/>
    <property type="match status" value="2"/>
</dbReference>
<dbReference type="Pfam" id="PF02518">
    <property type="entry name" value="HATPase_c"/>
    <property type="match status" value="1"/>
</dbReference>
<dbReference type="PROSITE" id="PS50112">
    <property type="entry name" value="PAS"/>
    <property type="match status" value="1"/>
</dbReference>
<evidence type="ECO:0000256" key="6">
    <source>
        <dbReference type="PROSITE-ProRule" id="PRU00169"/>
    </source>
</evidence>
<dbReference type="SMART" id="SM00086">
    <property type="entry name" value="PAC"/>
    <property type="match status" value="2"/>
</dbReference>
<evidence type="ECO:0000256" key="4">
    <source>
        <dbReference type="ARBA" id="ARBA00022679"/>
    </source>
</evidence>
<dbReference type="EMBL" id="MASR01000001">
    <property type="protein sequence ID" value="OFE13746.1"/>
    <property type="molecule type" value="Genomic_DNA"/>
</dbReference>
<dbReference type="InterPro" id="IPR035965">
    <property type="entry name" value="PAS-like_dom_sf"/>
</dbReference>
<evidence type="ECO:0000256" key="3">
    <source>
        <dbReference type="ARBA" id="ARBA00022553"/>
    </source>
</evidence>
<dbReference type="InterPro" id="IPR005467">
    <property type="entry name" value="His_kinase_dom"/>
</dbReference>
<dbReference type="SMART" id="SM00448">
    <property type="entry name" value="REC"/>
    <property type="match status" value="1"/>
</dbReference>
<dbReference type="SMART" id="SM00387">
    <property type="entry name" value="HATPase_c"/>
    <property type="match status" value="1"/>
</dbReference>
<dbReference type="SUPFAM" id="SSF55785">
    <property type="entry name" value="PYP-like sensor domain (PAS domain)"/>
    <property type="match status" value="3"/>
</dbReference>
<organism evidence="11 12">
    <name type="scientific">Pseudohongiella acticola</name>
    <dbReference type="NCBI Taxonomy" id="1524254"/>
    <lineage>
        <taxon>Bacteria</taxon>
        <taxon>Pseudomonadati</taxon>
        <taxon>Pseudomonadota</taxon>
        <taxon>Gammaproteobacteria</taxon>
        <taxon>Pseudomonadales</taxon>
        <taxon>Pseudohongiellaceae</taxon>
        <taxon>Pseudohongiella</taxon>
    </lineage>
</organism>
<dbReference type="SUPFAM" id="SSF55874">
    <property type="entry name" value="ATPase domain of HSP90 chaperone/DNA topoisomerase II/histidine kinase"/>
    <property type="match status" value="1"/>
</dbReference>
<evidence type="ECO:0000259" key="9">
    <source>
        <dbReference type="PROSITE" id="PS50112"/>
    </source>
</evidence>
<dbReference type="Gene3D" id="3.30.565.10">
    <property type="entry name" value="Histidine kinase-like ATPase, C-terminal domain"/>
    <property type="match status" value="1"/>
</dbReference>
<dbReference type="SUPFAM" id="SSF52172">
    <property type="entry name" value="CheY-like"/>
    <property type="match status" value="1"/>
</dbReference>